<organism evidence="2 3">
    <name type="scientific">Paraburkholderia tropica</name>
    <dbReference type="NCBI Taxonomy" id="92647"/>
    <lineage>
        <taxon>Bacteria</taxon>
        <taxon>Pseudomonadati</taxon>
        <taxon>Pseudomonadota</taxon>
        <taxon>Betaproteobacteria</taxon>
        <taxon>Burkholderiales</taxon>
        <taxon>Burkholderiaceae</taxon>
        <taxon>Paraburkholderia</taxon>
    </lineage>
</organism>
<dbReference type="GO" id="GO:0003700">
    <property type="term" value="F:DNA-binding transcription factor activity"/>
    <property type="evidence" value="ECO:0007669"/>
    <property type="project" value="InterPro"/>
</dbReference>
<dbReference type="Gene3D" id="1.10.287.100">
    <property type="match status" value="1"/>
</dbReference>
<dbReference type="Proteomes" id="UP000183529">
    <property type="component" value="Unassembled WGS sequence"/>
</dbReference>
<comment type="caution">
    <text evidence="2">The sequence shown here is derived from an EMBL/GenBank/DDBJ whole genome shotgun (WGS) entry which is preliminary data.</text>
</comment>
<keyword evidence="2" id="KW-0238">DNA-binding</keyword>
<dbReference type="Pfam" id="PF12802">
    <property type="entry name" value="MarR_2"/>
    <property type="match status" value="1"/>
</dbReference>
<dbReference type="InterPro" id="IPR036388">
    <property type="entry name" value="WH-like_DNA-bd_sf"/>
</dbReference>
<dbReference type="SUPFAM" id="SSF46785">
    <property type="entry name" value="Winged helix' DNA-binding domain"/>
    <property type="match status" value="1"/>
</dbReference>
<feature type="domain" description="HTH marR-type" evidence="1">
    <location>
        <begin position="36"/>
        <end position="137"/>
    </location>
</feature>
<accession>A0AAQ1JU03</accession>
<name>A0AAQ1JU03_9BURK</name>
<protein>
    <submittedName>
        <fullName evidence="2">DNA-binding transcriptional regulator, MarR family</fullName>
    </submittedName>
</protein>
<proteinExistence type="predicted"/>
<dbReference type="SMART" id="SM00347">
    <property type="entry name" value="HTH_MARR"/>
    <property type="match status" value="1"/>
</dbReference>
<dbReference type="AlphaFoldDB" id="A0AAQ1JU03"/>
<dbReference type="InterPro" id="IPR036390">
    <property type="entry name" value="WH_DNA-bd_sf"/>
</dbReference>
<dbReference type="Gene3D" id="1.10.10.10">
    <property type="entry name" value="Winged helix-like DNA-binding domain superfamily/Winged helix DNA-binding domain"/>
    <property type="match status" value="1"/>
</dbReference>
<sequence>MTTRSLSTSADSATDLPALAGELRVAVGKLVRRVRGQAQAGDFTSSQKSVIVHLDRSGPATVSGLARADAVKPQSMRITVAGLEALGVVEGKPDPDDGRKTLIGLTSTFRRKLHASRAAKEDWLVQALQAQLSVKEQAALADAVKLLQRLADF</sequence>
<gene>
    <name evidence="2" type="ORF">SAMN05216550_106272</name>
</gene>
<dbReference type="GO" id="GO:0003677">
    <property type="term" value="F:DNA binding"/>
    <property type="evidence" value="ECO:0007669"/>
    <property type="project" value="UniProtKB-KW"/>
</dbReference>
<dbReference type="EMBL" id="FNZM01000006">
    <property type="protein sequence ID" value="SEJ61415.1"/>
    <property type="molecule type" value="Genomic_DNA"/>
</dbReference>
<dbReference type="RefSeq" id="WP_074983310.1">
    <property type="nucleotide sequence ID" value="NZ_CADFGN010000006.1"/>
</dbReference>
<evidence type="ECO:0000259" key="1">
    <source>
        <dbReference type="SMART" id="SM00347"/>
    </source>
</evidence>
<dbReference type="InterPro" id="IPR000835">
    <property type="entry name" value="HTH_MarR-typ"/>
</dbReference>
<dbReference type="PANTHER" id="PTHR39515:SF2">
    <property type="entry name" value="HTH-TYPE TRANSCRIPTIONAL REGULATOR RV0880"/>
    <property type="match status" value="1"/>
</dbReference>
<evidence type="ECO:0000313" key="3">
    <source>
        <dbReference type="Proteomes" id="UP000183529"/>
    </source>
</evidence>
<dbReference type="InterPro" id="IPR052526">
    <property type="entry name" value="HTH-type_Bedaq_tolerance"/>
</dbReference>
<evidence type="ECO:0000313" key="2">
    <source>
        <dbReference type="EMBL" id="SEJ61415.1"/>
    </source>
</evidence>
<reference evidence="2 3" key="1">
    <citation type="submission" date="2016-10" db="EMBL/GenBank/DDBJ databases">
        <authorList>
            <person name="Varghese N."/>
            <person name="Submissions S."/>
        </authorList>
    </citation>
    <scope>NUCLEOTIDE SEQUENCE [LARGE SCALE GENOMIC DNA]</scope>
    <source>
        <strain evidence="2 3">LMG 22274</strain>
    </source>
</reference>
<dbReference type="PANTHER" id="PTHR39515">
    <property type="entry name" value="CONSERVED PROTEIN"/>
    <property type="match status" value="1"/>
</dbReference>